<name>A0A6C1F5W5_BUCUN</name>
<comment type="catalytic activity">
    <reaction evidence="11">
        <text>a tRNA precursor + 2 CTP + ATP = a tRNA with a 3' CCA end + 3 diphosphate</text>
        <dbReference type="Rhea" id="RHEA:14433"/>
        <dbReference type="Rhea" id="RHEA-COMP:10465"/>
        <dbReference type="Rhea" id="RHEA-COMP:10468"/>
        <dbReference type="ChEBI" id="CHEBI:30616"/>
        <dbReference type="ChEBI" id="CHEBI:33019"/>
        <dbReference type="ChEBI" id="CHEBI:37563"/>
        <dbReference type="ChEBI" id="CHEBI:74896"/>
        <dbReference type="ChEBI" id="CHEBI:83071"/>
        <dbReference type="EC" id="2.7.7.72"/>
    </reaction>
</comment>
<dbReference type="GO" id="GO:0001680">
    <property type="term" value="P:tRNA 3'-terminal CCA addition"/>
    <property type="evidence" value="ECO:0007669"/>
    <property type="project" value="UniProtKB-UniRule"/>
</dbReference>
<evidence type="ECO:0000256" key="9">
    <source>
        <dbReference type="ARBA" id="ARBA00022842"/>
    </source>
</evidence>
<feature type="binding site" evidence="11">
    <location>
        <position position="140"/>
    </location>
    <ligand>
        <name>ATP</name>
        <dbReference type="ChEBI" id="CHEBI:30616"/>
    </ligand>
</feature>
<evidence type="ECO:0000256" key="7">
    <source>
        <dbReference type="ARBA" id="ARBA00022800"/>
    </source>
</evidence>
<dbReference type="EMBL" id="CP047588">
    <property type="protein sequence ID" value="QIE01821.1"/>
    <property type="molecule type" value="Genomic_DNA"/>
</dbReference>
<dbReference type="AlphaFoldDB" id="A0A6C1F5W5"/>
<reference evidence="14 15" key="1">
    <citation type="submission" date="2020-01" db="EMBL/GenBank/DDBJ databases">
        <title>Complete genome of Buchnera aphidicola isolated from Chaitophorus populeti.</title>
        <authorList>
            <person name="Park J."/>
            <person name="Xi H."/>
        </authorList>
    </citation>
    <scope>NUCLEOTIDE SEQUENCE [LARGE SCALE GENOMIC DNA]</scope>
    <source>
        <strain evidence="14 15">UsonBac</strain>
    </source>
</reference>
<feature type="binding site" evidence="11">
    <location>
        <position position="91"/>
    </location>
    <ligand>
        <name>CTP</name>
        <dbReference type="ChEBI" id="CHEBI:37563"/>
    </ligand>
</feature>
<dbReference type="Pfam" id="PF12627">
    <property type="entry name" value="PolyA_pol_RNAbd"/>
    <property type="match status" value="1"/>
</dbReference>
<dbReference type="Proteomes" id="UP000502958">
    <property type="component" value="Chromosome"/>
</dbReference>
<dbReference type="SUPFAM" id="SSF81301">
    <property type="entry name" value="Nucleotidyltransferase"/>
    <property type="match status" value="1"/>
</dbReference>
<dbReference type="HAMAP" id="MF_01262">
    <property type="entry name" value="CCA_bact_type2"/>
    <property type="match status" value="1"/>
</dbReference>
<feature type="binding site" evidence="11">
    <location>
        <position position="137"/>
    </location>
    <ligand>
        <name>ATP</name>
        <dbReference type="ChEBI" id="CHEBI:30616"/>
    </ligand>
</feature>
<evidence type="ECO:0000256" key="10">
    <source>
        <dbReference type="ARBA" id="ARBA00022884"/>
    </source>
</evidence>
<accession>A0A6C1F5W5</accession>
<dbReference type="GO" id="GO:0004810">
    <property type="term" value="F:CCA tRNA nucleotidyltransferase activity"/>
    <property type="evidence" value="ECO:0007669"/>
    <property type="project" value="UniProtKB-UniRule"/>
</dbReference>
<dbReference type="Gene3D" id="3.30.460.10">
    <property type="entry name" value="Beta Polymerase, domain 2"/>
    <property type="match status" value="1"/>
</dbReference>
<dbReference type="InterPro" id="IPR043519">
    <property type="entry name" value="NT_sf"/>
</dbReference>
<comment type="similarity">
    <text evidence="11">Belongs to the tRNA nucleotidyltransferase/poly(A) polymerase family. Bacterial CCA-adding enzyme type 2 subfamily.</text>
</comment>
<feature type="binding site" evidence="11">
    <location>
        <position position="23"/>
    </location>
    <ligand>
        <name>Mg(2+)</name>
        <dbReference type="ChEBI" id="CHEBI:18420"/>
    </ligand>
</feature>
<keyword evidence="4 11" id="KW-0548">Nucleotidyltransferase</keyword>
<evidence type="ECO:0000256" key="5">
    <source>
        <dbReference type="ARBA" id="ARBA00022723"/>
    </source>
</evidence>
<comment type="cofactor">
    <cofactor evidence="1 11">
        <name>Mg(2+)</name>
        <dbReference type="ChEBI" id="CHEBI:18420"/>
    </cofactor>
</comment>
<feature type="binding site" evidence="11">
    <location>
        <position position="8"/>
    </location>
    <ligand>
        <name>CTP</name>
        <dbReference type="ChEBI" id="CHEBI:37563"/>
    </ligand>
</feature>
<keyword evidence="6 11" id="KW-0547">Nucleotide-binding</keyword>
<feature type="binding site" evidence="11">
    <location>
        <position position="11"/>
    </location>
    <ligand>
        <name>CTP</name>
        <dbReference type="ChEBI" id="CHEBI:37563"/>
    </ligand>
</feature>
<feature type="binding site" evidence="11">
    <location>
        <position position="21"/>
    </location>
    <ligand>
        <name>Mg(2+)</name>
        <dbReference type="ChEBI" id="CHEBI:18420"/>
    </ligand>
</feature>
<dbReference type="GO" id="GO:0160016">
    <property type="term" value="F:CCACCA tRNA nucleotidyltransferase activity"/>
    <property type="evidence" value="ECO:0007669"/>
    <property type="project" value="RHEA"/>
</dbReference>
<evidence type="ECO:0000313" key="15">
    <source>
        <dbReference type="Proteomes" id="UP000502958"/>
    </source>
</evidence>
<keyword evidence="9 11" id="KW-0460">Magnesium</keyword>
<dbReference type="InterPro" id="IPR032828">
    <property type="entry name" value="PolyA_RNA-bd"/>
</dbReference>
<dbReference type="PANTHER" id="PTHR47545:SF1">
    <property type="entry name" value="MULTIFUNCTIONAL CCA PROTEIN"/>
    <property type="match status" value="1"/>
</dbReference>
<evidence type="ECO:0000259" key="13">
    <source>
        <dbReference type="Pfam" id="PF12627"/>
    </source>
</evidence>
<dbReference type="InterPro" id="IPR002646">
    <property type="entry name" value="PolA_pol_head_dom"/>
</dbReference>
<dbReference type="RefSeq" id="WP_163118907.1">
    <property type="nucleotide sequence ID" value="NZ_CP047588.1"/>
</dbReference>
<evidence type="ECO:0000256" key="8">
    <source>
        <dbReference type="ARBA" id="ARBA00022840"/>
    </source>
</evidence>
<dbReference type="NCBIfam" id="NF009813">
    <property type="entry name" value="PRK13298.1"/>
    <property type="match status" value="1"/>
</dbReference>
<sequence>MKIYLVGGAVRDSLLNLPVKDKDWVIVGGTEKILLEKKFRQVGKDFPVFLHPETNEEYALARKERKSGKGYTGFDTDYNSNITLEEDLVRRDLTMNAIAQDQYGNYIDPFHGKKDIKYRIIRHVSESFVEDPLRILRTARFAAALVHLGFTIAKETMILMQVIVKKKELLYLTANRIWNETEKAFKTSNPHVYFQVLHQCHALYFFFPNINLIYRKNCFFNNYFFKKTYNLNEVLMRLAKISIQYKDIDIRVSYLFQFISVYNNIYKNFSNIFFDKSSADIVLNICKRFYIPSYIKEIAVLNTGFYCFLNNIYYQTSENIIKLFLKLDAWRKPKRIEKIANLINFHFLNNLEKKYFDVLPGIFLQKCFSIVKNISVQSILKNNLQGIEIKQELMRLRIQTLELWRYKTNKFYFLYNKIIF</sequence>
<dbReference type="Pfam" id="PF01743">
    <property type="entry name" value="PolyA_pol"/>
    <property type="match status" value="1"/>
</dbReference>
<organism evidence="14 15">
    <name type="scientific">Buchnera aphidicola subsp. Uroleucon sonchi</name>
    <dbReference type="NCBI Taxonomy" id="118118"/>
    <lineage>
        <taxon>Bacteria</taxon>
        <taxon>Pseudomonadati</taxon>
        <taxon>Pseudomonadota</taxon>
        <taxon>Gammaproteobacteria</taxon>
        <taxon>Enterobacterales</taxon>
        <taxon>Erwiniaceae</taxon>
        <taxon>Buchnera</taxon>
    </lineage>
</organism>
<evidence type="ECO:0000256" key="3">
    <source>
        <dbReference type="ARBA" id="ARBA00022694"/>
    </source>
</evidence>
<comment type="catalytic activity">
    <reaction evidence="11">
        <text>a tRNA with a 3' CCA end + 2 CTP + ATP = a tRNA with a 3' CCACCA end + 3 diphosphate</text>
        <dbReference type="Rhea" id="RHEA:76235"/>
        <dbReference type="Rhea" id="RHEA-COMP:10468"/>
        <dbReference type="Rhea" id="RHEA-COMP:18655"/>
        <dbReference type="ChEBI" id="CHEBI:30616"/>
        <dbReference type="ChEBI" id="CHEBI:33019"/>
        <dbReference type="ChEBI" id="CHEBI:37563"/>
        <dbReference type="ChEBI" id="CHEBI:83071"/>
        <dbReference type="ChEBI" id="CHEBI:195187"/>
    </reaction>
</comment>
<dbReference type="PIRSF" id="PIRSF000813">
    <property type="entry name" value="CCA_bact"/>
    <property type="match status" value="1"/>
</dbReference>
<dbReference type="SUPFAM" id="SSF81891">
    <property type="entry name" value="Poly A polymerase C-terminal region-like"/>
    <property type="match status" value="1"/>
</dbReference>
<evidence type="ECO:0000256" key="2">
    <source>
        <dbReference type="ARBA" id="ARBA00022679"/>
    </source>
</evidence>
<dbReference type="InterPro" id="IPR012006">
    <property type="entry name" value="CCA_bact"/>
</dbReference>
<feature type="binding site" evidence="11">
    <location>
        <position position="91"/>
    </location>
    <ligand>
        <name>ATP</name>
        <dbReference type="ChEBI" id="CHEBI:30616"/>
    </ligand>
</feature>
<dbReference type="GO" id="GO:0000049">
    <property type="term" value="F:tRNA binding"/>
    <property type="evidence" value="ECO:0007669"/>
    <property type="project" value="UniProtKB-UniRule"/>
</dbReference>
<keyword evidence="5 11" id="KW-0479">Metal-binding</keyword>
<keyword evidence="2 11" id="KW-0808">Transferase</keyword>
<evidence type="ECO:0000256" key="11">
    <source>
        <dbReference type="HAMAP-Rule" id="MF_01262"/>
    </source>
</evidence>
<gene>
    <name evidence="11" type="primary">cca</name>
    <name evidence="14" type="ORF">GUU85_00285</name>
</gene>
<feature type="binding site" evidence="11">
    <location>
        <position position="11"/>
    </location>
    <ligand>
        <name>ATP</name>
        <dbReference type="ChEBI" id="CHEBI:30616"/>
    </ligand>
</feature>
<proteinExistence type="inferred from homology"/>
<feature type="binding site" evidence="11">
    <location>
        <position position="137"/>
    </location>
    <ligand>
        <name>CTP</name>
        <dbReference type="ChEBI" id="CHEBI:37563"/>
    </ligand>
</feature>
<keyword evidence="7 11" id="KW-0692">RNA repair</keyword>
<feature type="binding site" evidence="11">
    <location>
        <position position="140"/>
    </location>
    <ligand>
        <name>CTP</name>
        <dbReference type="ChEBI" id="CHEBI:37563"/>
    </ligand>
</feature>
<dbReference type="InterPro" id="IPR050124">
    <property type="entry name" value="tRNA_CCA-adding_enzyme"/>
</dbReference>
<dbReference type="Gene3D" id="1.10.3090.10">
    <property type="entry name" value="cca-adding enzyme, domain 2"/>
    <property type="match status" value="1"/>
</dbReference>
<feature type="binding site" evidence="11">
    <location>
        <position position="8"/>
    </location>
    <ligand>
        <name>ATP</name>
        <dbReference type="ChEBI" id="CHEBI:30616"/>
    </ligand>
</feature>
<feature type="domain" description="Poly A polymerase head" evidence="12">
    <location>
        <begin position="3"/>
        <end position="122"/>
    </location>
</feature>
<keyword evidence="8 11" id="KW-0067">ATP-binding</keyword>
<evidence type="ECO:0000256" key="6">
    <source>
        <dbReference type="ARBA" id="ARBA00022741"/>
    </source>
</evidence>
<dbReference type="GO" id="GO:0000287">
    <property type="term" value="F:magnesium ion binding"/>
    <property type="evidence" value="ECO:0007669"/>
    <property type="project" value="UniProtKB-UniRule"/>
</dbReference>
<evidence type="ECO:0000259" key="12">
    <source>
        <dbReference type="Pfam" id="PF01743"/>
    </source>
</evidence>
<evidence type="ECO:0000256" key="4">
    <source>
        <dbReference type="ARBA" id="ARBA00022695"/>
    </source>
</evidence>
<keyword evidence="3 11" id="KW-0819">tRNA processing</keyword>
<feature type="domain" description="tRNA nucleotidyltransferase/poly(A) polymerase RNA and SrmB- binding" evidence="13">
    <location>
        <begin position="149"/>
        <end position="210"/>
    </location>
</feature>
<dbReference type="GO" id="GO:0042245">
    <property type="term" value="P:RNA repair"/>
    <property type="evidence" value="ECO:0007669"/>
    <property type="project" value="UniProtKB-KW"/>
</dbReference>
<comment type="miscellaneous">
    <text evidence="11">A single active site specifically recognizes both ATP and CTP and is responsible for their addition.</text>
</comment>
<evidence type="ECO:0000313" key="14">
    <source>
        <dbReference type="EMBL" id="QIE01821.1"/>
    </source>
</evidence>
<protein>
    <recommendedName>
        <fullName evidence="11">CCA-adding enzyme</fullName>
        <ecNumber evidence="11">2.7.7.72</ecNumber>
    </recommendedName>
    <alternativeName>
        <fullName evidence="11">CCA tRNA nucleotidyltransferase</fullName>
    </alternativeName>
    <alternativeName>
        <fullName evidence="11">tRNA CCA-pyrophosphorylase</fullName>
    </alternativeName>
    <alternativeName>
        <fullName evidence="11">tRNA adenylyl-/cytidylyl- transferase</fullName>
    </alternativeName>
    <alternativeName>
        <fullName evidence="11">tRNA nucleotidyltransferase</fullName>
    </alternativeName>
    <alternativeName>
        <fullName evidence="11">tRNA-NT</fullName>
    </alternativeName>
</protein>
<dbReference type="EC" id="2.7.7.72" evidence="11"/>
<comment type="function">
    <text evidence="11">Catalyzes the addition and repair of the essential 3'-terminal CCA sequence in tRNAs without using a nucleic acid template. Adds these three nucleotides in the order of C, C, and A to the tRNA nucleotide-73, using CTP and ATP as substrates and producing inorganic pyrophosphate. tRNA 3'-terminal CCA addition is required both for tRNA processing and repair. Also involved in tRNA surveillance by mediating tandem CCA addition to generate a CCACCA at the 3' terminus of unstable tRNAs. While stable tRNAs receive only 3'-terminal CCA, unstable tRNAs are marked with CCACCA and rapidly degraded.</text>
</comment>
<keyword evidence="10 11" id="KW-0694">RNA-binding</keyword>
<dbReference type="PANTHER" id="PTHR47545">
    <property type="entry name" value="MULTIFUNCTIONAL CCA PROTEIN"/>
    <property type="match status" value="1"/>
</dbReference>
<dbReference type="GO" id="GO:0005524">
    <property type="term" value="F:ATP binding"/>
    <property type="evidence" value="ECO:0007669"/>
    <property type="project" value="UniProtKB-UniRule"/>
</dbReference>
<evidence type="ECO:0000256" key="1">
    <source>
        <dbReference type="ARBA" id="ARBA00001946"/>
    </source>
</evidence>